<name>A0A2A6BAV9_PRIPA</name>
<protein>
    <submittedName>
        <fullName evidence="2">Uncharacterized protein</fullName>
    </submittedName>
</protein>
<reference evidence="2" key="2">
    <citation type="submission" date="2022-06" db="UniProtKB">
        <authorList>
            <consortium name="EnsemblMetazoa"/>
        </authorList>
    </citation>
    <scope>IDENTIFICATION</scope>
    <source>
        <strain evidence="2">PS312</strain>
    </source>
</reference>
<keyword evidence="3" id="KW-1185">Reference proteome</keyword>
<evidence type="ECO:0000313" key="3">
    <source>
        <dbReference type="Proteomes" id="UP000005239"/>
    </source>
</evidence>
<gene>
    <name evidence="2" type="primary">WBGene00282977</name>
</gene>
<sequence>MAKHARKCEEKTKKREARDKGQGREIEGRSTDLPRDQRTGSARTTAIGIPYSISAVIYVSKEPRDYG</sequence>
<proteinExistence type="predicted"/>
<organism evidence="2 3">
    <name type="scientific">Pristionchus pacificus</name>
    <name type="common">Parasitic nematode worm</name>
    <dbReference type="NCBI Taxonomy" id="54126"/>
    <lineage>
        <taxon>Eukaryota</taxon>
        <taxon>Metazoa</taxon>
        <taxon>Ecdysozoa</taxon>
        <taxon>Nematoda</taxon>
        <taxon>Chromadorea</taxon>
        <taxon>Rhabditida</taxon>
        <taxon>Rhabditina</taxon>
        <taxon>Diplogasteromorpha</taxon>
        <taxon>Diplogasteroidea</taxon>
        <taxon>Neodiplogasteridae</taxon>
        <taxon>Pristionchus</taxon>
    </lineage>
</organism>
<dbReference type="EnsemblMetazoa" id="PPA44608.1">
    <property type="protein sequence ID" value="PPA44608.1"/>
    <property type="gene ID" value="WBGene00282977"/>
</dbReference>
<dbReference type="AlphaFoldDB" id="A0A2A6BAV9"/>
<feature type="compositionally biased region" description="Basic and acidic residues" evidence="1">
    <location>
        <begin position="7"/>
        <end position="38"/>
    </location>
</feature>
<accession>A0A8R1Z166</accession>
<evidence type="ECO:0000256" key="1">
    <source>
        <dbReference type="SAM" id="MobiDB-lite"/>
    </source>
</evidence>
<dbReference type="Proteomes" id="UP000005239">
    <property type="component" value="Unassembled WGS sequence"/>
</dbReference>
<evidence type="ECO:0000313" key="2">
    <source>
        <dbReference type="EnsemblMetazoa" id="PPA44608.1"/>
    </source>
</evidence>
<feature type="region of interest" description="Disordered" evidence="1">
    <location>
        <begin position="1"/>
        <end position="44"/>
    </location>
</feature>
<reference evidence="3" key="1">
    <citation type="journal article" date="2008" name="Nat. Genet.">
        <title>The Pristionchus pacificus genome provides a unique perspective on nematode lifestyle and parasitism.</title>
        <authorList>
            <person name="Dieterich C."/>
            <person name="Clifton S.W."/>
            <person name="Schuster L.N."/>
            <person name="Chinwalla A."/>
            <person name="Delehaunty K."/>
            <person name="Dinkelacker I."/>
            <person name="Fulton L."/>
            <person name="Fulton R."/>
            <person name="Godfrey J."/>
            <person name="Minx P."/>
            <person name="Mitreva M."/>
            <person name="Roeseler W."/>
            <person name="Tian H."/>
            <person name="Witte H."/>
            <person name="Yang S.P."/>
            <person name="Wilson R.K."/>
            <person name="Sommer R.J."/>
        </authorList>
    </citation>
    <scope>NUCLEOTIDE SEQUENCE [LARGE SCALE GENOMIC DNA]</scope>
    <source>
        <strain evidence="3">PS312</strain>
    </source>
</reference>
<accession>A0A2A6BAV9</accession>